<dbReference type="HOGENOM" id="CLU_659916_0_0_4"/>
<accession>C7RKZ6</accession>
<feature type="compositionally biased region" description="Polar residues" evidence="1">
    <location>
        <begin position="128"/>
        <end position="144"/>
    </location>
</feature>
<dbReference type="AlphaFoldDB" id="C7RKZ6"/>
<evidence type="ECO:0000256" key="1">
    <source>
        <dbReference type="SAM" id="MobiDB-lite"/>
    </source>
</evidence>
<reference evidence="2" key="1">
    <citation type="submission" date="2009-08" db="EMBL/GenBank/DDBJ databases">
        <authorList>
            <consortium name="US DOE Joint Genome Institute"/>
            <person name="Lucas S."/>
            <person name="Copeland A."/>
            <person name="Lapidus A."/>
            <person name="Glavina del Rio T."/>
            <person name="Dalin E."/>
            <person name="Tice H."/>
            <person name="Bruce D."/>
            <person name="Barry K."/>
            <person name="Pitluck S."/>
            <person name="Lowry S."/>
            <person name="Larimer F."/>
            <person name="Land M."/>
            <person name="Hauser L."/>
            <person name="Kyrpides N."/>
            <person name="Ivanova N."/>
            <person name="McMahon K.D."/>
            <person name="Hugenholtz P."/>
        </authorList>
    </citation>
    <scope>NUCLEOTIDE SEQUENCE</scope>
    <source>
        <strain evidence="2">UW-1</strain>
    </source>
</reference>
<dbReference type="STRING" id="522306.CAP2UW1_0467"/>
<protein>
    <submittedName>
        <fullName evidence="2">Uncharacterized protein</fullName>
    </submittedName>
</protein>
<sequence length="416" mass="42716">MNPTPWEEPAGLALQVADALFTLPGAERAAATQHLAGVDPSAALESLLAAILQAGPPIGTHQESVADLPAGARTPVHSREVVSLRAASEPRAGADAGMALPADMLPGNPLRLIDPMFASTGIAGLQSLPGTSPGQVTVATDSPPRQTPPVDSRGGTPGSSEDGPVIPERTRQGAPTLPTPRPEGPTFGTRAADAPPIPATETKELRGGSRQARRRRNDGPGDKREALASAQGLHAEPPRSTSSAPDGAPGNVTRTPPAQWPATASRLSTRDTSATGRPATAASSQILADASRKTRLVSGVADLNGLFESLLAGRRPADTQAAVLAGTRREAPVAAEGEPPGAAGRHPDLSPASLAEAAPVPRAAPLTRADWPATAALMPADAAHDDVLLLDRLLDRWEERLREQAIRHLGFTGGLT</sequence>
<feature type="region of interest" description="Disordered" evidence="1">
    <location>
        <begin position="124"/>
        <end position="286"/>
    </location>
</feature>
<name>C7RKZ6_ACCRE</name>
<reference evidence="2" key="2">
    <citation type="submission" date="2009-09" db="EMBL/GenBank/DDBJ databases">
        <title>Complete sequence of chromosome of Candidatus Accumulibacter phosphatis clade IIA str. UW-1.</title>
        <authorList>
            <consortium name="US DOE Joint Genome Institute"/>
            <person name="Martin H.G."/>
            <person name="Ivanova N."/>
            <person name="Kunin V."/>
            <person name="Warnecke F."/>
            <person name="Barry K."/>
            <person name="He S."/>
            <person name="Salamov A."/>
            <person name="Szeto E."/>
            <person name="Dalin E."/>
            <person name="Pangilinan J.L."/>
            <person name="Lapidus A."/>
            <person name="Lowry S."/>
            <person name="Kyrpides N.C."/>
            <person name="McMahon K.D."/>
            <person name="Hugenholtz P."/>
        </authorList>
    </citation>
    <scope>NUCLEOTIDE SEQUENCE [LARGE SCALE GENOMIC DNA]</scope>
    <source>
        <strain evidence="2">UW-1</strain>
    </source>
</reference>
<feature type="compositionally biased region" description="Polar residues" evidence="1">
    <location>
        <begin position="265"/>
        <end position="286"/>
    </location>
</feature>
<gene>
    <name evidence="2" type="ordered locus">CAP2UW1_0467</name>
</gene>
<evidence type="ECO:0000313" key="2">
    <source>
        <dbReference type="EMBL" id="ACV33818.1"/>
    </source>
</evidence>
<dbReference type="EMBL" id="CP001715">
    <property type="protein sequence ID" value="ACV33818.1"/>
    <property type="molecule type" value="Genomic_DNA"/>
</dbReference>
<organism evidence="2">
    <name type="scientific">Accumulibacter regalis</name>
    <dbReference type="NCBI Taxonomy" id="522306"/>
    <lineage>
        <taxon>Bacteria</taxon>
        <taxon>Pseudomonadati</taxon>
        <taxon>Pseudomonadota</taxon>
        <taxon>Betaproteobacteria</taxon>
        <taxon>Candidatus Accumulibacter</taxon>
    </lineage>
</organism>
<proteinExistence type="predicted"/>
<dbReference type="KEGG" id="app:CAP2UW1_0467"/>
<feature type="compositionally biased region" description="Basic and acidic residues" evidence="1">
    <location>
        <begin position="217"/>
        <end position="226"/>
    </location>
</feature>